<feature type="domain" description="N-acetyltransferase" evidence="1">
    <location>
        <begin position="10"/>
        <end position="164"/>
    </location>
</feature>
<keyword evidence="2" id="KW-0012">Acyltransferase</keyword>
<dbReference type="InterPro" id="IPR016181">
    <property type="entry name" value="Acyl_CoA_acyltransferase"/>
</dbReference>
<dbReference type="Pfam" id="PF13527">
    <property type="entry name" value="Acetyltransf_9"/>
    <property type="match status" value="1"/>
</dbReference>
<evidence type="ECO:0000313" key="3">
    <source>
        <dbReference type="Proteomes" id="UP001595975"/>
    </source>
</evidence>
<gene>
    <name evidence="2" type="ORF">ACFP3U_22635</name>
</gene>
<dbReference type="Proteomes" id="UP001595975">
    <property type="component" value="Unassembled WGS sequence"/>
</dbReference>
<reference evidence="3" key="1">
    <citation type="journal article" date="2019" name="Int. J. Syst. Evol. Microbiol.">
        <title>The Global Catalogue of Microorganisms (GCM) 10K type strain sequencing project: providing services to taxonomists for standard genome sequencing and annotation.</title>
        <authorList>
            <consortium name="The Broad Institute Genomics Platform"/>
            <consortium name="The Broad Institute Genome Sequencing Center for Infectious Disease"/>
            <person name="Wu L."/>
            <person name="Ma J."/>
        </authorList>
    </citation>
    <scope>NUCLEOTIDE SEQUENCE [LARGE SCALE GENOMIC DNA]</scope>
    <source>
        <strain evidence="3">CGMCC 4.1437</strain>
    </source>
</reference>
<keyword evidence="2" id="KW-0808">Transferase</keyword>
<dbReference type="GO" id="GO:0016746">
    <property type="term" value="F:acyltransferase activity"/>
    <property type="evidence" value="ECO:0007669"/>
    <property type="project" value="UniProtKB-KW"/>
</dbReference>
<evidence type="ECO:0000313" key="2">
    <source>
        <dbReference type="EMBL" id="MFC5665767.1"/>
    </source>
</evidence>
<dbReference type="PROSITE" id="PS51186">
    <property type="entry name" value="GNAT"/>
    <property type="match status" value="1"/>
</dbReference>
<accession>A0ABW0X5C4</accession>
<dbReference type="InterPro" id="IPR000182">
    <property type="entry name" value="GNAT_dom"/>
</dbReference>
<protein>
    <submittedName>
        <fullName evidence="2">GNAT family N-acetyltransferase</fullName>
        <ecNumber evidence="2">2.3.1.-</ecNumber>
    </submittedName>
</protein>
<evidence type="ECO:0000259" key="1">
    <source>
        <dbReference type="PROSITE" id="PS51186"/>
    </source>
</evidence>
<proteinExistence type="predicted"/>
<comment type="caution">
    <text evidence="2">The sequence shown here is derived from an EMBL/GenBank/DDBJ whole genome shotgun (WGS) entry which is preliminary data.</text>
</comment>
<dbReference type="Gene3D" id="3.40.630.30">
    <property type="match status" value="1"/>
</dbReference>
<dbReference type="SUPFAM" id="SSF55729">
    <property type="entry name" value="Acyl-CoA N-acyltransferases (Nat)"/>
    <property type="match status" value="1"/>
</dbReference>
<name>A0ABW0X5C4_9ACTN</name>
<keyword evidence="3" id="KW-1185">Reference proteome</keyword>
<dbReference type="EMBL" id="JBHSOF010000031">
    <property type="protein sequence ID" value="MFC5665767.1"/>
    <property type="molecule type" value="Genomic_DNA"/>
</dbReference>
<dbReference type="RefSeq" id="WP_380227439.1">
    <property type="nucleotide sequence ID" value="NZ_JBHSOF010000031.1"/>
</dbReference>
<dbReference type="EC" id="2.3.1.-" evidence="2"/>
<organism evidence="2 3">
    <name type="scientific">Kitasatospora misakiensis</name>
    <dbReference type="NCBI Taxonomy" id="67330"/>
    <lineage>
        <taxon>Bacteria</taxon>
        <taxon>Bacillati</taxon>
        <taxon>Actinomycetota</taxon>
        <taxon>Actinomycetes</taxon>
        <taxon>Kitasatosporales</taxon>
        <taxon>Streptomycetaceae</taxon>
        <taxon>Kitasatospora</taxon>
    </lineage>
</organism>
<sequence length="359" mass="38265">MSALPAPAELTFRPLAEPDLPAVLDLLTTSLAGGPTGTRTAEFFTWKHRRNPFGASPGLVAESPDGRLAGVRLFLRWQWQAGGADGAPVAAVRPVDTATHPDFRGRGVFRRLTLDLLDQVAGDTALVFNTPNGNSLPGYRTMGWQELGRVPIAVRAVRPAAFARGARAALARRASAAPPGPPDCRLPTAAEWLAAPADGAEHRALAELLRERAAADAGAGDRRLAVHRTPEFLRWRYGEAPGLDYRVLTVDRGGELTGLALGRPRRRGPLTEFTLADVVVRPGDRESAARLLRAAARESGCDHVATHLSPGTEAADAALRAGYLRAPRTGMTLAARTPTGATPLTLADWRFSLGDLEVF</sequence>